<accession>A0A3B0SRM7</accession>
<evidence type="ECO:0000313" key="2">
    <source>
        <dbReference type="EMBL" id="VAW06743.1"/>
    </source>
</evidence>
<sequence length="169" mass="18338">MHVLIATTGVLSPEPAIRFAARLVGDGGRVTVTTVVEVPRSFLNQLRSQTWHPLDESTEGQLLATDEATIARYVDERGTRLTQPVVQGLRAAGLDAEAIFAEGEDPVLAISVLAAKIDADVVVLGATRQLFDQSAWESVSARIMIESGKPVLVLPPERKERQADDREEI</sequence>
<dbReference type="Gene3D" id="3.40.50.12370">
    <property type="match status" value="1"/>
</dbReference>
<dbReference type="InterPro" id="IPR006016">
    <property type="entry name" value="UspA"/>
</dbReference>
<dbReference type="EMBL" id="UOEK01000366">
    <property type="protein sequence ID" value="VAW06743.1"/>
    <property type="molecule type" value="Genomic_DNA"/>
</dbReference>
<name>A0A3B0SRM7_9ZZZZ</name>
<protein>
    <recommendedName>
        <fullName evidence="1">UspA domain-containing protein</fullName>
    </recommendedName>
</protein>
<feature type="domain" description="UspA" evidence="1">
    <location>
        <begin position="2"/>
        <end position="155"/>
    </location>
</feature>
<organism evidence="2">
    <name type="scientific">hydrothermal vent metagenome</name>
    <dbReference type="NCBI Taxonomy" id="652676"/>
    <lineage>
        <taxon>unclassified sequences</taxon>
        <taxon>metagenomes</taxon>
        <taxon>ecological metagenomes</taxon>
    </lineage>
</organism>
<dbReference type="AlphaFoldDB" id="A0A3B0SRM7"/>
<evidence type="ECO:0000259" key="1">
    <source>
        <dbReference type="Pfam" id="PF00582"/>
    </source>
</evidence>
<reference evidence="2" key="1">
    <citation type="submission" date="2018-06" db="EMBL/GenBank/DDBJ databases">
        <authorList>
            <person name="Zhirakovskaya E."/>
        </authorList>
    </citation>
    <scope>NUCLEOTIDE SEQUENCE</scope>
</reference>
<dbReference type="Pfam" id="PF00582">
    <property type="entry name" value="Usp"/>
    <property type="match status" value="1"/>
</dbReference>
<proteinExistence type="predicted"/>
<dbReference type="SUPFAM" id="SSF52402">
    <property type="entry name" value="Adenine nucleotide alpha hydrolases-like"/>
    <property type="match status" value="1"/>
</dbReference>
<gene>
    <name evidence="2" type="ORF">MNBD_ACTINO02-1925</name>
</gene>